<keyword evidence="1" id="KW-0456">Lyase</keyword>
<dbReference type="InterPro" id="IPR017939">
    <property type="entry name" value="G-Glutamylcylcotransferase"/>
</dbReference>
<protein>
    <submittedName>
        <fullName evidence="4">Gamma-glutamylcyclotransferase</fullName>
    </submittedName>
</protein>
<dbReference type="Pfam" id="PF13772">
    <property type="entry name" value="AIG2_2"/>
    <property type="match status" value="1"/>
</dbReference>
<accession>A0A2W5RZR9</accession>
<dbReference type="GO" id="GO:0016740">
    <property type="term" value="F:transferase activity"/>
    <property type="evidence" value="ECO:0007669"/>
    <property type="project" value="UniProtKB-KW"/>
</dbReference>
<dbReference type="EMBL" id="QFQS01000008">
    <property type="protein sequence ID" value="PZQ95316.1"/>
    <property type="molecule type" value="Genomic_DNA"/>
</dbReference>
<evidence type="ECO:0000256" key="3">
    <source>
        <dbReference type="PIRSR" id="PIRSR617939-2"/>
    </source>
</evidence>
<organism evidence="4 5">
    <name type="scientific">Cereibacter sphaeroides</name>
    <name type="common">Rhodobacter sphaeroides</name>
    <dbReference type="NCBI Taxonomy" id="1063"/>
    <lineage>
        <taxon>Bacteria</taxon>
        <taxon>Pseudomonadati</taxon>
        <taxon>Pseudomonadota</taxon>
        <taxon>Alphaproteobacteria</taxon>
        <taxon>Rhodobacterales</taxon>
        <taxon>Paracoccaceae</taxon>
        <taxon>Cereibacter</taxon>
    </lineage>
</organism>
<evidence type="ECO:0000313" key="4">
    <source>
        <dbReference type="EMBL" id="PZQ95316.1"/>
    </source>
</evidence>
<reference evidence="4 5" key="1">
    <citation type="submission" date="2017-08" db="EMBL/GenBank/DDBJ databases">
        <title>Infants hospitalized years apart are colonized by the same room-sourced microbial strains.</title>
        <authorList>
            <person name="Brooks B."/>
            <person name="Olm M.R."/>
            <person name="Firek B.A."/>
            <person name="Baker R."/>
            <person name="Thomas B.C."/>
            <person name="Morowitz M.J."/>
            <person name="Banfield J.F."/>
        </authorList>
    </citation>
    <scope>NUCLEOTIDE SEQUENCE [LARGE SCALE GENOMIC DNA]</scope>
    <source>
        <strain evidence="4">S2_003_000_R2_11</strain>
    </source>
</reference>
<dbReference type="PANTHER" id="PTHR12935">
    <property type="entry name" value="GAMMA-GLUTAMYLCYCLOTRANSFERASE"/>
    <property type="match status" value="1"/>
</dbReference>
<dbReference type="GO" id="GO:0003839">
    <property type="term" value="F:gamma-glutamylcyclotransferase activity"/>
    <property type="evidence" value="ECO:0007669"/>
    <property type="project" value="InterPro"/>
</dbReference>
<feature type="active site" description="Proton acceptor" evidence="2">
    <location>
        <position position="82"/>
    </location>
</feature>
<name>A0A2W5RZR9_CERSP</name>
<evidence type="ECO:0000313" key="5">
    <source>
        <dbReference type="Proteomes" id="UP000248975"/>
    </source>
</evidence>
<comment type="caution">
    <text evidence="4">The sequence shown here is derived from an EMBL/GenBank/DDBJ whole genome shotgun (WGS) entry which is preliminary data.</text>
</comment>
<proteinExistence type="predicted"/>
<feature type="binding site" evidence="3">
    <location>
        <begin position="6"/>
        <end position="11"/>
    </location>
    <ligand>
        <name>substrate</name>
    </ligand>
</feature>
<feature type="binding site" evidence="3">
    <location>
        <position position="125"/>
    </location>
    <ligand>
        <name>substrate</name>
    </ligand>
</feature>
<evidence type="ECO:0000256" key="2">
    <source>
        <dbReference type="PIRSR" id="PIRSR617939-1"/>
    </source>
</evidence>
<dbReference type="InterPro" id="IPR036568">
    <property type="entry name" value="GGCT-like_sf"/>
</dbReference>
<dbReference type="SUPFAM" id="SSF110857">
    <property type="entry name" value="Gamma-glutamyl cyclotransferase-like"/>
    <property type="match status" value="1"/>
</dbReference>
<dbReference type="AlphaFoldDB" id="A0A2W5RZR9"/>
<keyword evidence="4" id="KW-0808">Transferase</keyword>
<dbReference type="Proteomes" id="UP000248975">
    <property type="component" value="Unassembled WGS sequence"/>
</dbReference>
<sequence length="176" mass="18973">MAKIYYFAYGSNMLSERLQARCKSARAVSIGSVEGHSLAFSKKSRDGSGKATLAPSEEADSRVYGVLFELDAEELTDLDGFEGVGLGYERHNEFAVQTEGGIVTAAVYLGSDDHLDAAQRPYDWYHELVLAGAKQNQLPLDYVEKLSDVASSVDTKTKRNNAAAGVGAVEKGERSA</sequence>
<evidence type="ECO:0000256" key="1">
    <source>
        <dbReference type="ARBA" id="ARBA00023239"/>
    </source>
</evidence>
<gene>
    <name evidence="4" type="ORF">DI533_19845</name>
</gene>
<dbReference type="InterPro" id="IPR013024">
    <property type="entry name" value="GGCT-like"/>
</dbReference>
<dbReference type="Gene3D" id="3.10.490.10">
    <property type="entry name" value="Gamma-glutamyl cyclotransferase-like"/>
    <property type="match status" value="1"/>
</dbReference>
<dbReference type="CDD" id="cd06661">
    <property type="entry name" value="GGCT_like"/>
    <property type="match status" value="1"/>
</dbReference>
<dbReference type="PANTHER" id="PTHR12935:SF0">
    <property type="entry name" value="GAMMA-GLUTAMYLCYCLOTRANSFERASE"/>
    <property type="match status" value="1"/>
</dbReference>